<reference evidence="6 7" key="1">
    <citation type="submission" date="2024-01" db="EMBL/GenBank/DDBJ databases">
        <title>Genome assemblies of Stephania.</title>
        <authorList>
            <person name="Yang L."/>
        </authorList>
    </citation>
    <scope>NUCLEOTIDE SEQUENCE [LARGE SCALE GENOMIC DNA]</scope>
    <source>
        <strain evidence="6">JXDWG</strain>
        <tissue evidence="6">Leaf</tissue>
    </source>
</reference>
<evidence type="ECO:0000256" key="2">
    <source>
        <dbReference type="PROSITE-ProRule" id="PRU00285"/>
    </source>
</evidence>
<evidence type="ECO:0000256" key="3">
    <source>
        <dbReference type="RuleBase" id="RU003616"/>
    </source>
</evidence>
<keyword evidence="7" id="KW-1185">Reference proteome</keyword>
<dbReference type="InterPro" id="IPR002068">
    <property type="entry name" value="A-crystallin/Hsp20_dom"/>
</dbReference>
<sequence>MDKEVVQRRMNMIVGHFAANIDQDLSSTNILPLNCSSTMNSVIRRCDNRLLFARQGSMSQAHFMRQAAIKENLGQVNSFRSITAPPPSSTDLANENSPGHAAKEPLYSRPSNIIKPRGSPIKQDCTLSMEPPPSFSRPNRGLKYHNLRDKNVGNIESSPRMIVAESNYNYAMTIELPGVLINDINVEVDDQNLIVTGRRPTQWWRVASGSEDFISRRRKEEDPNGRPYHVVWPLPSNVNKDGVSAEFVNGFLRVNLPKI</sequence>
<dbReference type="InterPro" id="IPR008978">
    <property type="entry name" value="HSP20-like_chaperone"/>
</dbReference>
<proteinExistence type="inferred from homology"/>
<dbReference type="InterPro" id="IPR044587">
    <property type="entry name" value="HSP21-like"/>
</dbReference>
<accession>A0AAP0P6V2</accession>
<dbReference type="PANTHER" id="PTHR46733">
    <property type="entry name" value="26.5 KDA HEAT SHOCK PROTEIN, MITOCHONDRIAL"/>
    <property type="match status" value="1"/>
</dbReference>
<dbReference type="PANTHER" id="PTHR46733:SF4">
    <property type="entry name" value="HEAT SHOCK PROTEIN 21, CHLOROPLASTIC"/>
    <property type="match status" value="1"/>
</dbReference>
<evidence type="ECO:0000313" key="6">
    <source>
        <dbReference type="EMBL" id="KAK9132249.1"/>
    </source>
</evidence>
<evidence type="ECO:0000256" key="1">
    <source>
        <dbReference type="ARBA" id="ARBA00023016"/>
    </source>
</evidence>
<dbReference type="EMBL" id="JBBNAG010000005">
    <property type="protein sequence ID" value="KAK9132249.1"/>
    <property type="molecule type" value="Genomic_DNA"/>
</dbReference>
<dbReference type="PROSITE" id="PS01031">
    <property type="entry name" value="SHSP"/>
    <property type="match status" value="1"/>
</dbReference>
<keyword evidence="1" id="KW-0346">Stress response</keyword>
<protein>
    <recommendedName>
        <fullName evidence="5">SHSP domain-containing protein</fullName>
    </recommendedName>
</protein>
<feature type="domain" description="SHSP" evidence="5">
    <location>
        <begin position="152"/>
        <end position="259"/>
    </location>
</feature>
<gene>
    <name evidence="6" type="ORF">Scep_011777</name>
</gene>
<dbReference type="Gene3D" id="2.60.40.790">
    <property type="match status" value="1"/>
</dbReference>
<evidence type="ECO:0000259" key="5">
    <source>
        <dbReference type="PROSITE" id="PS01031"/>
    </source>
</evidence>
<evidence type="ECO:0000256" key="4">
    <source>
        <dbReference type="SAM" id="MobiDB-lite"/>
    </source>
</evidence>
<comment type="similarity">
    <text evidence="2 3">Belongs to the small heat shock protein (HSP20) family.</text>
</comment>
<organism evidence="6 7">
    <name type="scientific">Stephania cephalantha</name>
    <dbReference type="NCBI Taxonomy" id="152367"/>
    <lineage>
        <taxon>Eukaryota</taxon>
        <taxon>Viridiplantae</taxon>
        <taxon>Streptophyta</taxon>
        <taxon>Embryophyta</taxon>
        <taxon>Tracheophyta</taxon>
        <taxon>Spermatophyta</taxon>
        <taxon>Magnoliopsida</taxon>
        <taxon>Ranunculales</taxon>
        <taxon>Menispermaceae</taxon>
        <taxon>Menispermoideae</taxon>
        <taxon>Cissampelideae</taxon>
        <taxon>Stephania</taxon>
    </lineage>
</organism>
<evidence type="ECO:0000313" key="7">
    <source>
        <dbReference type="Proteomes" id="UP001419268"/>
    </source>
</evidence>
<dbReference type="GO" id="GO:0009408">
    <property type="term" value="P:response to heat"/>
    <property type="evidence" value="ECO:0007669"/>
    <property type="project" value="InterPro"/>
</dbReference>
<dbReference type="Pfam" id="PF00011">
    <property type="entry name" value="HSP20"/>
    <property type="match status" value="1"/>
</dbReference>
<feature type="region of interest" description="Disordered" evidence="4">
    <location>
        <begin position="79"/>
        <end position="143"/>
    </location>
</feature>
<dbReference type="AlphaFoldDB" id="A0AAP0P6V2"/>
<comment type="caution">
    <text evidence="6">The sequence shown here is derived from an EMBL/GenBank/DDBJ whole genome shotgun (WGS) entry which is preliminary data.</text>
</comment>
<dbReference type="CDD" id="cd06464">
    <property type="entry name" value="ACD_sHsps-like"/>
    <property type="match status" value="1"/>
</dbReference>
<dbReference type="Proteomes" id="UP001419268">
    <property type="component" value="Unassembled WGS sequence"/>
</dbReference>
<name>A0AAP0P6V2_9MAGN</name>
<dbReference type="SUPFAM" id="SSF49764">
    <property type="entry name" value="HSP20-like chaperones"/>
    <property type="match status" value="1"/>
</dbReference>